<comment type="caution">
    <text evidence="2">The sequence shown here is derived from an EMBL/GenBank/DDBJ whole genome shotgun (WGS) entry which is preliminary data.</text>
</comment>
<evidence type="ECO:0000313" key="3">
    <source>
        <dbReference type="Proteomes" id="UP001151760"/>
    </source>
</evidence>
<evidence type="ECO:0000256" key="1">
    <source>
        <dbReference type="SAM" id="MobiDB-lite"/>
    </source>
</evidence>
<reference evidence="2" key="1">
    <citation type="journal article" date="2022" name="Int. J. Mol. Sci.">
        <title>Draft Genome of Tanacetum Coccineum: Genomic Comparison of Closely Related Tanacetum-Family Plants.</title>
        <authorList>
            <person name="Yamashiro T."/>
            <person name="Shiraishi A."/>
            <person name="Nakayama K."/>
            <person name="Satake H."/>
        </authorList>
    </citation>
    <scope>NUCLEOTIDE SEQUENCE</scope>
</reference>
<reference evidence="2" key="2">
    <citation type="submission" date="2022-01" db="EMBL/GenBank/DDBJ databases">
        <authorList>
            <person name="Yamashiro T."/>
            <person name="Shiraishi A."/>
            <person name="Satake H."/>
            <person name="Nakayama K."/>
        </authorList>
    </citation>
    <scope>NUCLEOTIDE SEQUENCE</scope>
</reference>
<keyword evidence="3" id="KW-1185">Reference proteome</keyword>
<feature type="compositionally biased region" description="Polar residues" evidence="1">
    <location>
        <begin position="146"/>
        <end position="159"/>
    </location>
</feature>
<dbReference type="EMBL" id="BQNB010021422">
    <property type="protein sequence ID" value="GJU06223.1"/>
    <property type="molecule type" value="Genomic_DNA"/>
</dbReference>
<dbReference type="PANTHER" id="PTHR31286:SF99">
    <property type="entry name" value="DUF4283 DOMAIN-CONTAINING PROTEIN"/>
    <property type="match status" value="1"/>
</dbReference>
<gene>
    <name evidence="2" type="ORF">Tco_1122653</name>
</gene>
<name>A0ABQ5J3R0_9ASTR</name>
<dbReference type="InterPro" id="IPR040256">
    <property type="entry name" value="At4g02000-like"/>
</dbReference>
<evidence type="ECO:0000313" key="2">
    <source>
        <dbReference type="EMBL" id="GJU06223.1"/>
    </source>
</evidence>
<organism evidence="2 3">
    <name type="scientific">Tanacetum coccineum</name>
    <dbReference type="NCBI Taxonomy" id="301880"/>
    <lineage>
        <taxon>Eukaryota</taxon>
        <taxon>Viridiplantae</taxon>
        <taxon>Streptophyta</taxon>
        <taxon>Embryophyta</taxon>
        <taxon>Tracheophyta</taxon>
        <taxon>Spermatophyta</taxon>
        <taxon>Magnoliopsida</taxon>
        <taxon>eudicotyledons</taxon>
        <taxon>Gunneridae</taxon>
        <taxon>Pentapetalae</taxon>
        <taxon>asterids</taxon>
        <taxon>campanulids</taxon>
        <taxon>Asterales</taxon>
        <taxon>Asteraceae</taxon>
        <taxon>Asteroideae</taxon>
        <taxon>Anthemideae</taxon>
        <taxon>Anthemidinae</taxon>
        <taxon>Tanacetum</taxon>
    </lineage>
</organism>
<feature type="compositionally biased region" description="Basic and acidic residues" evidence="1">
    <location>
        <begin position="105"/>
        <end position="122"/>
    </location>
</feature>
<sequence length="171" mass="19270">MWRTCDLAEIITNECGLYFLKFRWEAGLCMEKPEPTRVPLWVKIMNVPLEAWNTYGIMRLASSLGNPIIMDIITTSMSEKAYGRASFARVLVKVDATKELADSIKRTEEERNERDSSKHHDLSNGVDESLKANGGWQDIRRPIRNVASTSNNAGKQNVVRTDGGYRGGYNG</sequence>
<proteinExistence type="predicted"/>
<dbReference type="Proteomes" id="UP001151760">
    <property type="component" value="Unassembled WGS sequence"/>
</dbReference>
<dbReference type="PANTHER" id="PTHR31286">
    <property type="entry name" value="GLYCINE-RICH CELL WALL STRUCTURAL PROTEIN 1.8-LIKE"/>
    <property type="match status" value="1"/>
</dbReference>
<protein>
    <submittedName>
        <fullName evidence="2">Zinc knuckle CX2CX4HX4C containing protein</fullName>
    </submittedName>
</protein>
<accession>A0ABQ5J3R0</accession>
<feature type="region of interest" description="Disordered" evidence="1">
    <location>
        <begin position="105"/>
        <end position="171"/>
    </location>
</feature>